<reference evidence="2 3" key="1">
    <citation type="submission" date="2020-09" db="EMBL/GenBank/DDBJ databases">
        <title>De no assembly of potato wild relative species, Solanum commersonii.</title>
        <authorList>
            <person name="Cho K."/>
        </authorList>
    </citation>
    <scope>NUCLEOTIDE SEQUENCE [LARGE SCALE GENOMIC DNA]</scope>
    <source>
        <strain evidence="2">LZ3.2</strain>
        <tissue evidence="2">Leaf</tissue>
    </source>
</reference>
<gene>
    <name evidence="2" type="ORF">H5410_016120</name>
</gene>
<name>A0A9J5ZVQ4_SOLCO</name>
<comment type="caution">
    <text evidence="2">The sequence shown here is derived from an EMBL/GenBank/DDBJ whole genome shotgun (WGS) entry which is preliminary data.</text>
</comment>
<evidence type="ECO:0000256" key="1">
    <source>
        <dbReference type="SAM" id="MobiDB-lite"/>
    </source>
</evidence>
<organism evidence="2 3">
    <name type="scientific">Solanum commersonii</name>
    <name type="common">Commerson's wild potato</name>
    <name type="synonym">Commerson's nightshade</name>
    <dbReference type="NCBI Taxonomy" id="4109"/>
    <lineage>
        <taxon>Eukaryota</taxon>
        <taxon>Viridiplantae</taxon>
        <taxon>Streptophyta</taxon>
        <taxon>Embryophyta</taxon>
        <taxon>Tracheophyta</taxon>
        <taxon>Spermatophyta</taxon>
        <taxon>Magnoliopsida</taxon>
        <taxon>eudicotyledons</taxon>
        <taxon>Gunneridae</taxon>
        <taxon>Pentapetalae</taxon>
        <taxon>asterids</taxon>
        <taxon>lamiids</taxon>
        <taxon>Solanales</taxon>
        <taxon>Solanaceae</taxon>
        <taxon>Solanoideae</taxon>
        <taxon>Solaneae</taxon>
        <taxon>Solanum</taxon>
    </lineage>
</organism>
<proteinExistence type="predicted"/>
<evidence type="ECO:0000313" key="3">
    <source>
        <dbReference type="Proteomes" id="UP000824120"/>
    </source>
</evidence>
<dbReference type="AlphaFoldDB" id="A0A9J5ZVQ4"/>
<protein>
    <submittedName>
        <fullName evidence="2">Uncharacterized protein</fullName>
    </submittedName>
</protein>
<sequence length="74" mass="8586">MAHTPITPKLVCKPNEMTHTRIPKGSQATTEKKQQRRSQNLVHKLYMIDGDDLTTTLKEKKSLDPINRYEDHLD</sequence>
<accession>A0A9J5ZVQ4</accession>
<feature type="region of interest" description="Disordered" evidence="1">
    <location>
        <begin position="1"/>
        <end position="40"/>
    </location>
</feature>
<dbReference type="EMBL" id="JACXVP010000003">
    <property type="protein sequence ID" value="KAG5616296.1"/>
    <property type="molecule type" value="Genomic_DNA"/>
</dbReference>
<keyword evidence="3" id="KW-1185">Reference proteome</keyword>
<evidence type="ECO:0000313" key="2">
    <source>
        <dbReference type="EMBL" id="KAG5616296.1"/>
    </source>
</evidence>
<dbReference type="Proteomes" id="UP000824120">
    <property type="component" value="Chromosome 3"/>
</dbReference>